<dbReference type="Pfam" id="PF02884">
    <property type="entry name" value="Lyase_8_C"/>
    <property type="match status" value="1"/>
</dbReference>
<dbReference type="GO" id="GO:0005975">
    <property type="term" value="P:carbohydrate metabolic process"/>
    <property type="evidence" value="ECO:0007669"/>
    <property type="project" value="InterPro"/>
</dbReference>
<dbReference type="InterPro" id="IPR014718">
    <property type="entry name" value="GH-type_carb-bd"/>
</dbReference>
<reference evidence="4 5" key="1">
    <citation type="submission" date="2021-01" db="EMBL/GenBank/DDBJ databases">
        <title>Whole genome shotgun sequence of Planobispora longispora NBRC 13918.</title>
        <authorList>
            <person name="Komaki H."/>
            <person name="Tamura T."/>
        </authorList>
    </citation>
    <scope>NUCLEOTIDE SEQUENCE [LARGE SCALE GENOMIC DNA]</scope>
    <source>
        <strain evidence="4 5">NBRC 13918</strain>
    </source>
</reference>
<proteinExistence type="predicted"/>
<dbReference type="SUPFAM" id="SSF49863">
    <property type="entry name" value="Hyaluronate lyase-like, C-terminal domain"/>
    <property type="match status" value="1"/>
</dbReference>
<dbReference type="InterPro" id="IPR004103">
    <property type="entry name" value="Lyase_8_C"/>
</dbReference>
<dbReference type="Gene3D" id="2.60.220.10">
    <property type="entry name" value="Polysaccharide lyase family 8-like, C-terminal"/>
    <property type="match status" value="1"/>
</dbReference>
<feature type="domain" description="Polysaccharide lyase family 8 C-terminal" evidence="3">
    <location>
        <begin position="118"/>
        <end position="181"/>
    </location>
</feature>
<feature type="domain" description="Polysaccharide lyase family 8 central" evidence="2">
    <location>
        <begin position="1"/>
        <end position="102"/>
    </location>
</feature>
<keyword evidence="1" id="KW-0456">Lyase</keyword>
<gene>
    <name evidence="4" type="ORF">Plo01_62590</name>
</gene>
<protein>
    <submittedName>
        <fullName evidence="4">Uncharacterized protein</fullName>
    </submittedName>
</protein>
<dbReference type="Gene3D" id="2.70.98.10">
    <property type="match status" value="1"/>
</dbReference>
<dbReference type="Proteomes" id="UP000616724">
    <property type="component" value="Unassembled WGS sequence"/>
</dbReference>
<dbReference type="AlphaFoldDB" id="A0A8J3RRD5"/>
<evidence type="ECO:0000256" key="1">
    <source>
        <dbReference type="ARBA" id="ARBA00023239"/>
    </source>
</evidence>
<comment type="caution">
    <text evidence="4">The sequence shown here is derived from an EMBL/GenBank/DDBJ whole genome shotgun (WGS) entry which is preliminary data.</text>
</comment>
<evidence type="ECO:0000313" key="4">
    <source>
        <dbReference type="EMBL" id="GIH79830.1"/>
    </source>
</evidence>
<sequence>MLCLGAGITAEDGVPVETVVDNRRTGAPLTVDAAAGWAHLEGHGGYVLLGGGPLRSLREERTGRERPGRPAEATRSYATLWLDHGVDPVDAGYAYLLLPNASLAGTRARAAAVGRAGVLANTAGQQGVRIPSLGITAVNFWIGGAAGGLTASGPCSVLIREYGDGTATLTVSDPRRDLEELTVAWDRPVTGVLRGHRLLRSATTGEGLILAFGRLADRGGASQTVTVRLRRETP</sequence>
<evidence type="ECO:0000259" key="2">
    <source>
        <dbReference type="Pfam" id="PF02278"/>
    </source>
</evidence>
<keyword evidence="5" id="KW-1185">Reference proteome</keyword>
<dbReference type="SUPFAM" id="SSF74650">
    <property type="entry name" value="Galactose mutarotase-like"/>
    <property type="match status" value="1"/>
</dbReference>
<dbReference type="EMBL" id="BOOH01000052">
    <property type="protein sequence ID" value="GIH79830.1"/>
    <property type="molecule type" value="Genomic_DNA"/>
</dbReference>
<organism evidence="4 5">
    <name type="scientific">Planobispora longispora</name>
    <dbReference type="NCBI Taxonomy" id="28887"/>
    <lineage>
        <taxon>Bacteria</taxon>
        <taxon>Bacillati</taxon>
        <taxon>Actinomycetota</taxon>
        <taxon>Actinomycetes</taxon>
        <taxon>Streptosporangiales</taxon>
        <taxon>Streptosporangiaceae</taxon>
        <taxon>Planobispora</taxon>
    </lineage>
</organism>
<dbReference type="Pfam" id="PF02278">
    <property type="entry name" value="Lyase_8"/>
    <property type="match status" value="1"/>
</dbReference>
<dbReference type="GO" id="GO:0016829">
    <property type="term" value="F:lyase activity"/>
    <property type="evidence" value="ECO:0007669"/>
    <property type="project" value="UniProtKB-KW"/>
</dbReference>
<dbReference type="GO" id="GO:0030246">
    <property type="term" value="F:carbohydrate binding"/>
    <property type="evidence" value="ECO:0007669"/>
    <property type="project" value="InterPro"/>
</dbReference>
<dbReference type="InterPro" id="IPR011071">
    <property type="entry name" value="Lyase_8-like_C"/>
</dbReference>
<dbReference type="GO" id="GO:0005576">
    <property type="term" value="C:extracellular region"/>
    <property type="evidence" value="ECO:0007669"/>
    <property type="project" value="InterPro"/>
</dbReference>
<evidence type="ECO:0000313" key="5">
    <source>
        <dbReference type="Proteomes" id="UP000616724"/>
    </source>
</evidence>
<name>A0A8J3RRD5_9ACTN</name>
<evidence type="ECO:0000259" key="3">
    <source>
        <dbReference type="Pfam" id="PF02884"/>
    </source>
</evidence>
<accession>A0A8J3RRD5</accession>
<dbReference type="InterPro" id="IPR011013">
    <property type="entry name" value="Gal_mutarotase_sf_dom"/>
</dbReference>
<dbReference type="InterPro" id="IPR003159">
    <property type="entry name" value="Lyase_8_central_dom"/>
</dbReference>